<evidence type="ECO:0000313" key="3">
    <source>
        <dbReference type="Proteomes" id="UP000176998"/>
    </source>
</evidence>
<evidence type="ECO:0000313" key="2">
    <source>
        <dbReference type="EMBL" id="OHE91514.1"/>
    </source>
</evidence>
<keyword evidence="3" id="KW-1185">Reference proteome</keyword>
<feature type="region of interest" description="Disordered" evidence="1">
    <location>
        <begin position="50"/>
        <end position="81"/>
    </location>
</feature>
<reference evidence="2 3" key="1">
    <citation type="submission" date="2016-09" db="EMBL/GenBank/DDBJ databases">
        <authorList>
            <person name="Capua I."/>
            <person name="De Benedictis P."/>
            <person name="Joannis T."/>
            <person name="Lombin L.H."/>
            <person name="Cattoli G."/>
        </authorList>
    </citation>
    <scope>NUCLEOTIDE SEQUENCE [LARGE SCALE GENOMIC DNA]</scope>
    <source>
        <strain evidence="2 3">IMI 309357</strain>
    </source>
</reference>
<dbReference type="Proteomes" id="UP000176998">
    <property type="component" value="Unassembled WGS sequence"/>
</dbReference>
<evidence type="ECO:0000256" key="1">
    <source>
        <dbReference type="SAM" id="MobiDB-lite"/>
    </source>
</evidence>
<dbReference type="EMBL" id="MJBS01000181">
    <property type="protein sequence ID" value="OHE91514.1"/>
    <property type="molecule type" value="Genomic_DNA"/>
</dbReference>
<gene>
    <name evidence="2" type="ORF">CORC01_13163</name>
</gene>
<dbReference type="GeneID" id="34566290"/>
<accession>A0A1G4AQR6</accession>
<organism evidence="2 3">
    <name type="scientific">Colletotrichum orchidophilum</name>
    <dbReference type="NCBI Taxonomy" id="1209926"/>
    <lineage>
        <taxon>Eukaryota</taxon>
        <taxon>Fungi</taxon>
        <taxon>Dikarya</taxon>
        <taxon>Ascomycota</taxon>
        <taxon>Pezizomycotina</taxon>
        <taxon>Sordariomycetes</taxon>
        <taxon>Hypocreomycetidae</taxon>
        <taxon>Glomerellales</taxon>
        <taxon>Glomerellaceae</taxon>
        <taxon>Colletotrichum</taxon>
    </lineage>
</organism>
<dbReference type="RefSeq" id="XP_022468687.1">
    <property type="nucleotide sequence ID" value="XM_022624780.1"/>
</dbReference>
<proteinExistence type="predicted"/>
<comment type="caution">
    <text evidence="2">The sequence shown here is derived from an EMBL/GenBank/DDBJ whole genome shotgun (WGS) entry which is preliminary data.</text>
</comment>
<feature type="compositionally biased region" description="Low complexity" evidence="1">
    <location>
        <begin position="65"/>
        <end position="74"/>
    </location>
</feature>
<name>A0A1G4AQR6_9PEZI</name>
<protein>
    <submittedName>
        <fullName evidence="2">Uncharacterized protein</fullName>
    </submittedName>
</protein>
<sequence length="81" mass="8685">MPYDLPFSCWSPFFLVAIPCSASAYRTSSRPHARGDPSVQSAYMPLSLLTSKRAADPPPPPTAHLSLSLSFSPSPNLPCPP</sequence>
<dbReference type="AlphaFoldDB" id="A0A1G4AQR6"/>